<gene>
    <name evidence="1" type="ORF">WNY63_00150</name>
</gene>
<proteinExistence type="predicted"/>
<sequence length="348" mass="40866">MYKRKKTRIQYQNSRQDVTGLVVNKKPNVKKEYWRIARAQCNKLFKSGQFTKTVNDKVVEGNINELEGKLNFIDHIDTYNRLRQAPPLNQTYEMAKHGHNKSKLLSGRERTFSRFLYYRLFYGNNKPTIVCEGKTDNTYLKSAINRLAGEYPKLADSGPGEKGNKYKLLVHFLKYTKRTRFLLELYGGTSYLNYFISKFDKQYKYYGAPKPDHPVIILLDNDSGFDCIDKTLRKMEKVTAVPLQRKKQNFRNAEFIHVIHNLYIVLTPIDILQQESMIEDLFDDEIKKIEIAGKKFNPEKNFDKNTEYSKEVFAKKVVLTKKSDIDFNGFKPFLDRIVKAIDHYDAMK</sequence>
<organism evidence="1 2">
    <name type="scientific">Pseudoalteromonas neustonica</name>
    <dbReference type="NCBI Taxonomy" id="1840331"/>
    <lineage>
        <taxon>Bacteria</taxon>
        <taxon>Pseudomonadati</taxon>
        <taxon>Pseudomonadota</taxon>
        <taxon>Gammaproteobacteria</taxon>
        <taxon>Alteromonadales</taxon>
        <taxon>Pseudoalteromonadaceae</taxon>
        <taxon>Pseudoalteromonas</taxon>
    </lineage>
</organism>
<keyword evidence="2" id="KW-1185">Reference proteome</keyword>
<accession>A0ABU9TWJ0</accession>
<dbReference type="EMBL" id="JBBMQU010000001">
    <property type="protein sequence ID" value="MEM5549144.1"/>
    <property type="molecule type" value="Genomic_DNA"/>
</dbReference>
<protein>
    <submittedName>
        <fullName evidence="1">Uncharacterized protein</fullName>
    </submittedName>
</protein>
<evidence type="ECO:0000313" key="2">
    <source>
        <dbReference type="Proteomes" id="UP001388366"/>
    </source>
</evidence>
<evidence type="ECO:0000313" key="1">
    <source>
        <dbReference type="EMBL" id="MEM5549144.1"/>
    </source>
</evidence>
<comment type="caution">
    <text evidence="1">The sequence shown here is derived from an EMBL/GenBank/DDBJ whole genome shotgun (WGS) entry which is preliminary data.</text>
</comment>
<name>A0ABU9TWJ0_9GAMM</name>
<reference evidence="1 2" key="1">
    <citation type="submission" date="2024-03" db="EMBL/GenBank/DDBJ databases">
        <title>Community enrichment and isolation of bacterial strains for fucoidan degradation.</title>
        <authorList>
            <person name="Sichert A."/>
        </authorList>
    </citation>
    <scope>NUCLEOTIDE SEQUENCE [LARGE SCALE GENOMIC DNA]</scope>
    <source>
        <strain evidence="1 2">AS81</strain>
    </source>
</reference>
<dbReference type="RefSeq" id="WP_342883009.1">
    <property type="nucleotide sequence ID" value="NZ_JBBMQU010000001.1"/>
</dbReference>
<dbReference type="Proteomes" id="UP001388366">
    <property type="component" value="Unassembled WGS sequence"/>
</dbReference>